<evidence type="ECO:0000256" key="8">
    <source>
        <dbReference type="ARBA" id="ARBA00022848"/>
    </source>
</evidence>
<keyword evidence="8" id="KW-0492">Microsome</keyword>
<organism evidence="14 15">
    <name type="scientific">Musca domestica</name>
    <name type="common">House fly</name>
    <dbReference type="NCBI Taxonomy" id="7370"/>
    <lineage>
        <taxon>Eukaryota</taxon>
        <taxon>Metazoa</taxon>
        <taxon>Ecdysozoa</taxon>
        <taxon>Arthropoda</taxon>
        <taxon>Hexapoda</taxon>
        <taxon>Insecta</taxon>
        <taxon>Pterygota</taxon>
        <taxon>Neoptera</taxon>
        <taxon>Endopterygota</taxon>
        <taxon>Diptera</taxon>
        <taxon>Brachycera</taxon>
        <taxon>Muscomorpha</taxon>
        <taxon>Muscoidea</taxon>
        <taxon>Muscidae</taxon>
        <taxon>Musca</taxon>
    </lineage>
</organism>
<evidence type="ECO:0000256" key="9">
    <source>
        <dbReference type="ARBA" id="ARBA00023002"/>
    </source>
</evidence>
<evidence type="ECO:0000256" key="10">
    <source>
        <dbReference type="ARBA" id="ARBA00023004"/>
    </source>
</evidence>
<evidence type="ECO:0000313" key="15">
    <source>
        <dbReference type="RefSeq" id="XP_058975921.1"/>
    </source>
</evidence>
<name>A0ABM3UQV5_MUSDO</name>
<comment type="subcellular location">
    <subcellularLocation>
        <location evidence="3">Endoplasmic reticulum membrane</location>
        <topology evidence="3">Peripheral membrane protein</topology>
    </subcellularLocation>
    <subcellularLocation>
        <location evidence="2">Microsome membrane</location>
        <topology evidence="2">Peripheral membrane protein</topology>
    </subcellularLocation>
</comment>
<dbReference type="InterPro" id="IPR050476">
    <property type="entry name" value="Insect_CytP450_Detox"/>
</dbReference>
<dbReference type="CDD" id="cd11056">
    <property type="entry name" value="CYP6-like"/>
    <property type="match status" value="1"/>
</dbReference>
<evidence type="ECO:0000256" key="3">
    <source>
        <dbReference type="ARBA" id="ARBA00004406"/>
    </source>
</evidence>
<accession>A0ABM3UQV5</accession>
<dbReference type="SUPFAM" id="SSF48264">
    <property type="entry name" value="Cytochrome P450"/>
    <property type="match status" value="1"/>
</dbReference>
<reference evidence="15" key="1">
    <citation type="submission" date="2025-08" db="UniProtKB">
        <authorList>
            <consortium name="RefSeq"/>
        </authorList>
    </citation>
    <scope>IDENTIFICATION</scope>
    <source>
        <strain evidence="15">Aabys</strain>
        <tissue evidence="15">Whole body</tissue>
    </source>
</reference>
<dbReference type="InterPro" id="IPR036396">
    <property type="entry name" value="Cyt_P450_sf"/>
</dbReference>
<dbReference type="Pfam" id="PF00067">
    <property type="entry name" value="p450"/>
    <property type="match status" value="1"/>
</dbReference>
<keyword evidence="5 13" id="KW-0349">Heme</keyword>
<evidence type="ECO:0000256" key="2">
    <source>
        <dbReference type="ARBA" id="ARBA00004174"/>
    </source>
</evidence>
<evidence type="ECO:0000256" key="11">
    <source>
        <dbReference type="ARBA" id="ARBA00023033"/>
    </source>
</evidence>
<comment type="similarity">
    <text evidence="4 13">Belongs to the cytochrome P450 family.</text>
</comment>
<evidence type="ECO:0000256" key="6">
    <source>
        <dbReference type="ARBA" id="ARBA00022723"/>
    </source>
</evidence>
<dbReference type="GeneID" id="131801362"/>
<proteinExistence type="inferred from homology"/>
<dbReference type="InterPro" id="IPR002401">
    <property type="entry name" value="Cyt_P450_E_grp-I"/>
</dbReference>
<keyword evidence="9 13" id="KW-0560">Oxidoreductase</keyword>
<dbReference type="Proteomes" id="UP001652621">
    <property type="component" value="Unplaced"/>
</dbReference>
<keyword evidence="14" id="KW-1185">Reference proteome</keyword>
<dbReference type="PANTHER" id="PTHR24292">
    <property type="entry name" value="CYTOCHROME P450"/>
    <property type="match status" value="1"/>
</dbReference>
<protein>
    <submittedName>
        <fullName evidence="15">Cytochrome P450 6g1-like</fullName>
    </submittedName>
</protein>
<comment type="cofactor">
    <cofactor evidence="1">
        <name>heme</name>
        <dbReference type="ChEBI" id="CHEBI:30413"/>
    </cofactor>
</comment>
<evidence type="ECO:0000256" key="1">
    <source>
        <dbReference type="ARBA" id="ARBA00001971"/>
    </source>
</evidence>
<evidence type="ECO:0000256" key="7">
    <source>
        <dbReference type="ARBA" id="ARBA00022824"/>
    </source>
</evidence>
<evidence type="ECO:0000313" key="14">
    <source>
        <dbReference type="Proteomes" id="UP001652621"/>
    </source>
</evidence>
<gene>
    <name evidence="15" type="primary">LOC131801362</name>
</gene>
<dbReference type="PROSITE" id="PS00086">
    <property type="entry name" value="CYTOCHROME_P450"/>
    <property type="match status" value="1"/>
</dbReference>
<evidence type="ECO:0000256" key="4">
    <source>
        <dbReference type="ARBA" id="ARBA00010617"/>
    </source>
</evidence>
<keyword evidence="10 13" id="KW-0408">Iron</keyword>
<keyword evidence="12" id="KW-0472">Membrane</keyword>
<sequence length="520" mass="59871">MLLQISALLVACGLGLICHLYKVNFSFWKKYRNVPSVRGQIFCSNLKDIILFRTNFGFALREVYKDPKFANSSVVGVYGLYKPSVLIRDPELIKSILIKDFDRFCNRYSKPDVHTDPIAAKSIFFGDYKFWKEMRSKFSPMFSSGKLKAMFPLLMNVGANMSDHMARQGQVFCMEVKDVCARFTTDVIATTIFGFSSDSLKNPEEKMHIEIRKLGFFDLRRALQVVIIFFAPKLVRLFGAKLFEKNCEEYLVASLQQIIQEREEGGRIRNDLIDIIIKLKQEAFFEGPKDLASFMETMYSQAIVFLAAGYETSATTMSFALFELAKQPEVQEKLRKEILGAFKDTSGELSYESFNSMEYLEMIVNETLRMYPPVPILERKHGKAEEGISQPYSLMPYCDYALPEGMPIYIPIFGLHYDEKYWPNPCQFRPERFSSDNKNSINPMTYLPFGNGPHNCVGNRLGLMQTKCGLMHILKNHKVRMGDRTMKQLDFDPKAFVLQLKGGMNLEFVRDDMCDNELLE</sequence>
<keyword evidence="6 13" id="KW-0479">Metal-binding</keyword>
<evidence type="ECO:0000256" key="12">
    <source>
        <dbReference type="ARBA" id="ARBA00023136"/>
    </source>
</evidence>
<evidence type="ECO:0000256" key="13">
    <source>
        <dbReference type="RuleBase" id="RU000461"/>
    </source>
</evidence>
<dbReference type="PANTHER" id="PTHR24292:SF45">
    <property type="entry name" value="CYTOCHROME P450 6G1-RELATED"/>
    <property type="match status" value="1"/>
</dbReference>
<dbReference type="Gene3D" id="1.10.630.10">
    <property type="entry name" value="Cytochrome P450"/>
    <property type="match status" value="1"/>
</dbReference>
<keyword evidence="7" id="KW-0256">Endoplasmic reticulum</keyword>
<dbReference type="PRINTS" id="PR00463">
    <property type="entry name" value="EP450I"/>
</dbReference>
<evidence type="ECO:0000256" key="5">
    <source>
        <dbReference type="ARBA" id="ARBA00022617"/>
    </source>
</evidence>
<dbReference type="InterPro" id="IPR001128">
    <property type="entry name" value="Cyt_P450"/>
</dbReference>
<dbReference type="InterPro" id="IPR017972">
    <property type="entry name" value="Cyt_P450_CS"/>
</dbReference>
<keyword evidence="11 13" id="KW-0503">Monooxygenase</keyword>
<dbReference type="RefSeq" id="XP_058975921.1">
    <property type="nucleotide sequence ID" value="XM_059119938.1"/>
</dbReference>
<dbReference type="PRINTS" id="PR00385">
    <property type="entry name" value="P450"/>
</dbReference>